<protein>
    <submittedName>
        <fullName evidence="1">Uncharacterized protein</fullName>
    </submittedName>
</protein>
<geneLocation type="plasmid" evidence="1 2">
    <name>unnamed2</name>
</geneLocation>
<reference evidence="1 2" key="1">
    <citation type="submission" date="2019-12" db="EMBL/GenBank/DDBJ databases">
        <title>Lactobacillus hilgardii FLUB.</title>
        <authorList>
            <person name="Gustaw K."/>
        </authorList>
    </citation>
    <scope>NUCLEOTIDE SEQUENCE [LARGE SCALE GENOMIC DNA]</scope>
    <source>
        <strain evidence="1 2">FLUB</strain>
        <plasmid evidence="1 2">unnamed2</plasmid>
    </source>
</reference>
<evidence type="ECO:0000313" key="1">
    <source>
        <dbReference type="EMBL" id="QHB53546.1"/>
    </source>
</evidence>
<gene>
    <name evidence="1" type="ORF">GQR93_14965</name>
</gene>
<proteinExistence type="predicted"/>
<evidence type="ECO:0000313" key="2">
    <source>
        <dbReference type="Proteomes" id="UP000465035"/>
    </source>
</evidence>
<name>A0A6P1E816_LENHI</name>
<dbReference type="Proteomes" id="UP000465035">
    <property type="component" value="Plasmid unnamed2"/>
</dbReference>
<sequence>MAGIIQKTIRLANKNITLRTCLVSAESGMTHSSVGFPQFYQIQQILDRFL</sequence>
<dbReference type="AlphaFoldDB" id="A0A6P1E816"/>
<accession>A0A6P1E816</accession>
<keyword evidence="1" id="KW-0614">Plasmid</keyword>
<organism evidence="1 2">
    <name type="scientific">Lentilactobacillus hilgardii</name>
    <name type="common">Lactobacillus hilgardii</name>
    <dbReference type="NCBI Taxonomy" id="1588"/>
    <lineage>
        <taxon>Bacteria</taxon>
        <taxon>Bacillati</taxon>
        <taxon>Bacillota</taxon>
        <taxon>Bacilli</taxon>
        <taxon>Lactobacillales</taxon>
        <taxon>Lactobacillaceae</taxon>
        <taxon>Lentilactobacillus</taxon>
    </lineage>
</organism>
<dbReference type="EMBL" id="CP047123">
    <property type="protein sequence ID" value="QHB53546.1"/>
    <property type="molecule type" value="Genomic_DNA"/>
</dbReference>